<sequence>MKTVDESIDEKGQRLFKIRDDLSKLSEQSRILQSEINQLSTSQAENMREFLLLCEHLDTHPIQNSNLKGNINPNKVAGDVPLAPSAQNISKVYTDMPISKSKDKEKSRENEASSSSSAKAEKIISGKAELTQFPLEQKSFLLFRYIYNLPEESGETYGVLRTTSLFPRISIFPNGLLSFTAQLFEFGYLDRVYTRPDLKELSQLPSKLFKAVKNYAQGNGVYCRFFSISMECKDTQAYYPTLNYITIEKIKDFNVKATGVDKKLPHLNKKWIQTRRALGIKALYAILNRFYKEDCRVIEQDHDWVLITKGRSKSLELRERILDIELHRLGATEETWKLACKMLDHDHP</sequence>
<evidence type="ECO:0000256" key="1">
    <source>
        <dbReference type="SAM" id="MobiDB-lite"/>
    </source>
</evidence>
<accession>A0A9J5WW05</accession>
<feature type="region of interest" description="Disordered" evidence="1">
    <location>
        <begin position="97"/>
        <end position="118"/>
    </location>
</feature>
<organism evidence="2 3">
    <name type="scientific">Solanum commersonii</name>
    <name type="common">Commerson's wild potato</name>
    <name type="synonym">Commerson's nightshade</name>
    <dbReference type="NCBI Taxonomy" id="4109"/>
    <lineage>
        <taxon>Eukaryota</taxon>
        <taxon>Viridiplantae</taxon>
        <taxon>Streptophyta</taxon>
        <taxon>Embryophyta</taxon>
        <taxon>Tracheophyta</taxon>
        <taxon>Spermatophyta</taxon>
        <taxon>Magnoliopsida</taxon>
        <taxon>eudicotyledons</taxon>
        <taxon>Gunneridae</taxon>
        <taxon>Pentapetalae</taxon>
        <taxon>asterids</taxon>
        <taxon>lamiids</taxon>
        <taxon>Solanales</taxon>
        <taxon>Solanaceae</taxon>
        <taxon>Solanoideae</taxon>
        <taxon>Solaneae</taxon>
        <taxon>Solanum</taxon>
    </lineage>
</organism>
<proteinExistence type="predicted"/>
<dbReference type="AlphaFoldDB" id="A0A9J5WW05"/>
<evidence type="ECO:0000313" key="3">
    <source>
        <dbReference type="Proteomes" id="UP000824120"/>
    </source>
</evidence>
<keyword evidence="3" id="KW-1185">Reference proteome</keyword>
<feature type="compositionally biased region" description="Basic and acidic residues" evidence="1">
    <location>
        <begin position="100"/>
        <end position="111"/>
    </location>
</feature>
<dbReference type="EMBL" id="JACXVP010000010">
    <property type="protein sequence ID" value="KAG5579160.1"/>
    <property type="molecule type" value="Genomic_DNA"/>
</dbReference>
<dbReference type="Proteomes" id="UP000824120">
    <property type="component" value="Chromosome 10"/>
</dbReference>
<name>A0A9J5WW05_SOLCO</name>
<gene>
    <name evidence="2" type="ORF">H5410_049787</name>
</gene>
<comment type="caution">
    <text evidence="2">The sequence shown here is derived from an EMBL/GenBank/DDBJ whole genome shotgun (WGS) entry which is preliminary data.</text>
</comment>
<evidence type="ECO:0000313" key="2">
    <source>
        <dbReference type="EMBL" id="KAG5579160.1"/>
    </source>
</evidence>
<protein>
    <submittedName>
        <fullName evidence="2">Uncharacterized protein</fullName>
    </submittedName>
</protein>
<reference evidence="2 3" key="1">
    <citation type="submission" date="2020-09" db="EMBL/GenBank/DDBJ databases">
        <title>De no assembly of potato wild relative species, Solanum commersonii.</title>
        <authorList>
            <person name="Cho K."/>
        </authorList>
    </citation>
    <scope>NUCLEOTIDE SEQUENCE [LARGE SCALE GENOMIC DNA]</scope>
    <source>
        <strain evidence="2">LZ3.2</strain>
        <tissue evidence="2">Leaf</tissue>
    </source>
</reference>